<dbReference type="EMBL" id="JAERRA010000001">
    <property type="protein sequence ID" value="MBL0718939.1"/>
    <property type="molecule type" value="Genomic_DNA"/>
</dbReference>
<feature type="region of interest" description="Disordered" evidence="1">
    <location>
        <begin position="30"/>
        <end position="50"/>
    </location>
</feature>
<accession>A0A9X1BQJ4</accession>
<organism evidence="3 4">
    <name type="scientific">Aquariibacter lacus</name>
    <dbReference type="NCBI Taxonomy" id="2801332"/>
    <lineage>
        <taxon>Bacteria</taxon>
        <taxon>Pseudomonadati</taxon>
        <taxon>Pseudomonadota</taxon>
        <taxon>Betaproteobacteria</taxon>
        <taxon>Burkholderiales</taxon>
        <taxon>Sphaerotilaceae</taxon>
        <taxon>Aquariibacter</taxon>
    </lineage>
</organism>
<feature type="compositionally biased region" description="Low complexity" evidence="1">
    <location>
        <begin position="30"/>
        <end position="45"/>
    </location>
</feature>
<dbReference type="InterPro" id="IPR022053">
    <property type="entry name" value="DUF3613"/>
</dbReference>
<feature type="compositionally biased region" description="Low complexity" evidence="1">
    <location>
        <begin position="92"/>
        <end position="114"/>
    </location>
</feature>
<comment type="caution">
    <text evidence="3">The sequence shown here is derived from an EMBL/GenBank/DDBJ whole genome shotgun (WGS) entry which is preliminary data.</text>
</comment>
<proteinExistence type="predicted"/>
<feature type="chain" id="PRO_5040776965" evidence="2">
    <location>
        <begin position="31"/>
        <end position="121"/>
    </location>
</feature>
<evidence type="ECO:0000313" key="3">
    <source>
        <dbReference type="EMBL" id="MBL0718939.1"/>
    </source>
</evidence>
<reference evidence="3 4" key="1">
    <citation type="submission" date="2021-01" db="EMBL/GenBank/DDBJ databases">
        <title>Piscinibacter sp. Jin2 Genome sequencing and assembly.</title>
        <authorList>
            <person name="Kim I."/>
        </authorList>
    </citation>
    <scope>NUCLEOTIDE SEQUENCE [LARGE SCALE GENOMIC DNA]</scope>
    <source>
        <strain evidence="3 4">Jin2</strain>
    </source>
</reference>
<keyword evidence="4" id="KW-1185">Reference proteome</keyword>
<keyword evidence="2" id="KW-0732">Signal</keyword>
<gene>
    <name evidence="3" type="ORF">JI742_03455</name>
</gene>
<feature type="region of interest" description="Disordered" evidence="1">
    <location>
        <begin position="91"/>
        <end position="121"/>
    </location>
</feature>
<evidence type="ECO:0000256" key="2">
    <source>
        <dbReference type="SAM" id="SignalP"/>
    </source>
</evidence>
<evidence type="ECO:0000313" key="4">
    <source>
        <dbReference type="Proteomes" id="UP000643207"/>
    </source>
</evidence>
<feature type="signal peptide" evidence="2">
    <location>
        <begin position="1"/>
        <end position="30"/>
    </location>
</feature>
<dbReference type="RefSeq" id="WP_201824021.1">
    <property type="nucleotide sequence ID" value="NZ_JAERRA010000001.1"/>
</dbReference>
<dbReference type="AlphaFoldDB" id="A0A9X1BQJ4"/>
<protein>
    <submittedName>
        <fullName evidence="3">DUF3613 domain-containing protein</fullName>
    </submittedName>
</protein>
<name>A0A9X1BQJ4_9BURK</name>
<dbReference type="Proteomes" id="UP000643207">
    <property type="component" value="Unassembled WGS sequence"/>
</dbReference>
<dbReference type="Pfam" id="PF12266">
    <property type="entry name" value="DUF3613"/>
    <property type="match status" value="1"/>
</dbReference>
<evidence type="ECO:0000256" key="1">
    <source>
        <dbReference type="SAM" id="MobiDB-lite"/>
    </source>
</evidence>
<sequence>MNLNPLPTFRPLGRTAALLLGLLAAGSLQAQDGAPAPAAPETAAEGQVGHSTRAWMELQRSNRQAGRSHPVPGEVASATWKRYVDSFRMPVGTGAASPSAVTGTAAAVPSSTGGSSSGGMR</sequence>